<dbReference type="RefSeq" id="WP_231011830.1">
    <property type="nucleotide sequence ID" value="NZ_BAAAEW010000023.1"/>
</dbReference>
<dbReference type="InterPro" id="IPR043128">
    <property type="entry name" value="Rev_trsase/Diguanyl_cyclase"/>
</dbReference>
<dbReference type="Pfam" id="PF00990">
    <property type="entry name" value="GGDEF"/>
    <property type="match status" value="1"/>
</dbReference>
<dbReference type="EC" id="2.7.7.65" evidence="1"/>
<dbReference type="PROSITE" id="PS50887">
    <property type="entry name" value="GGDEF"/>
    <property type="match status" value="1"/>
</dbReference>
<dbReference type="SUPFAM" id="SSF55073">
    <property type="entry name" value="Nucleotide cyclase"/>
    <property type="match status" value="1"/>
</dbReference>
<feature type="coiled-coil region" evidence="3">
    <location>
        <begin position="128"/>
        <end position="155"/>
    </location>
</feature>
<organism evidence="5 6">
    <name type="scientific">Ideonella azotifigens</name>
    <dbReference type="NCBI Taxonomy" id="513160"/>
    <lineage>
        <taxon>Bacteria</taxon>
        <taxon>Pseudomonadati</taxon>
        <taxon>Pseudomonadota</taxon>
        <taxon>Betaproteobacteria</taxon>
        <taxon>Burkholderiales</taxon>
        <taxon>Sphaerotilaceae</taxon>
        <taxon>Ideonella</taxon>
    </lineage>
</organism>
<reference evidence="5 6" key="1">
    <citation type="journal article" date="2019" name="Int. J. Syst. Evol. Microbiol.">
        <title>The Global Catalogue of Microorganisms (GCM) 10K type strain sequencing project: providing services to taxonomists for standard genome sequencing and annotation.</title>
        <authorList>
            <consortium name="The Broad Institute Genomics Platform"/>
            <consortium name="The Broad Institute Genome Sequencing Center for Infectious Disease"/>
            <person name="Wu L."/>
            <person name="Ma J."/>
        </authorList>
    </citation>
    <scope>NUCLEOTIDE SEQUENCE [LARGE SCALE GENOMIC DNA]</scope>
    <source>
        <strain evidence="5 6">JCM 15503</strain>
    </source>
</reference>
<evidence type="ECO:0000256" key="3">
    <source>
        <dbReference type="SAM" id="Coils"/>
    </source>
</evidence>
<sequence>MSSVTELTPAQIAKAALRRLALAKQEPTPENYAQAWAEESGGKVASAALPARAKPVIDKLVQRLTDDPAQRTELQQAVLQGQWDQAMHLVERSGGSLSAQSQAWAQMIERLARGLERGGKQWTLARKKDSLQRVLDSSRSDMQRLQHRLKQLMSNWDSDGEAATTGDKSLDAELNATAAAAPAAPAEAARLLHWPAVVTPLAGTVGAALPPDAPRAAALADELAALAQRLATEGASAELARQVADVCERARRLLSHRHHLLNETYQLSRELAGSLAELAEDDSWVQGQLESLRERLGESPSSRAVHAASELLASTRQRQGALRGDRDQARDALKSLIHQMLSELGELDQHTGRFSDSMQRYADTIDQADSLESLAGVVHEMVSESRSVHALVHATRERLQDGHSRASELEAQVRTLEGELRRMSDEASTDALTQVANRRGLAQLFSVEQARLQREDKPLSVGLLDIDNFKRLNDQLGHAAGDQALVALAQRVRDSLRPGDVVARFGGEEFVVLLPATPVDEAQQVLTRLQRLLSASLFMHEGKEVFVTFSAGVTIYRGADTLEETLERADEALYEAKRTGKNRTCIG</sequence>
<evidence type="ECO:0000259" key="4">
    <source>
        <dbReference type="PROSITE" id="PS50887"/>
    </source>
</evidence>
<protein>
    <recommendedName>
        <fullName evidence="1">diguanylate cyclase</fullName>
        <ecNumber evidence="1">2.7.7.65</ecNumber>
    </recommendedName>
</protein>
<comment type="catalytic activity">
    <reaction evidence="2">
        <text>2 GTP = 3',3'-c-di-GMP + 2 diphosphate</text>
        <dbReference type="Rhea" id="RHEA:24898"/>
        <dbReference type="ChEBI" id="CHEBI:33019"/>
        <dbReference type="ChEBI" id="CHEBI:37565"/>
        <dbReference type="ChEBI" id="CHEBI:58805"/>
        <dbReference type="EC" id="2.7.7.65"/>
    </reaction>
</comment>
<dbReference type="InterPro" id="IPR029787">
    <property type="entry name" value="Nucleotide_cyclase"/>
</dbReference>
<dbReference type="InterPro" id="IPR000160">
    <property type="entry name" value="GGDEF_dom"/>
</dbReference>
<dbReference type="Gene3D" id="3.30.70.270">
    <property type="match status" value="1"/>
</dbReference>
<dbReference type="InterPro" id="IPR050469">
    <property type="entry name" value="Diguanylate_Cyclase"/>
</dbReference>
<dbReference type="NCBIfam" id="TIGR00254">
    <property type="entry name" value="GGDEF"/>
    <property type="match status" value="1"/>
</dbReference>
<accession>A0ABN1K6Q0</accession>
<keyword evidence="6" id="KW-1185">Reference proteome</keyword>
<gene>
    <name evidence="5" type="ORF">GCM10009107_35200</name>
</gene>
<keyword evidence="3" id="KW-0175">Coiled coil</keyword>
<evidence type="ECO:0000313" key="5">
    <source>
        <dbReference type="EMBL" id="GAA0756573.1"/>
    </source>
</evidence>
<name>A0ABN1K6Q0_9BURK</name>
<dbReference type="PANTHER" id="PTHR45138:SF9">
    <property type="entry name" value="DIGUANYLATE CYCLASE DGCM-RELATED"/>
    <property type="match status" value="1"/>
</dbReference>
<feature type="coiled-coil region" evidence="3">
    <location>
        <begin position="399"/>
        <end position="426"/>
    </location>
</feature>
<evidence type="ECO:0000256" key="2">
    <source>
        <dbReference type="ARBA" id="ARBA00034247"/>
    </source>
</evidence>
<proteinExistence type="predicted"/>
<dbReference type="Proteomes" id="UP001500279">
    <property type="component" value="Unassembled WGS sequence"/>
</dbReference>
<dbReference type="PANTHER" id="PTHR45138">
    <property type="entry name" value="REGULATORY COMPONENTS OF SENSORY TRANSDUCTION SYSTEM"/>
    <property type="match status" value="1"/>
</dbReference>
<dbReference type="SMART" id="SM00267">
    <property type="entry name" value="GGDEF"/>
    <property type="match status" value="1"/>
</dbReference>
<dbReference type="EMBL" id="BAAAEW010000023">
    <property type="protein sequence ID" value="GAA0756573.1"/>
    <property type="molecule type" value="Genomic_DNA"/>
</dbReference>
<evidence type="ECO:0000313" key="6">
    <source>
        <dbReference type="Proteomes" id="UP001500279"/>
    </source>
</evidence>
<evidence type="ECO:0000256" key="1">
    <source>
        <dbReference type="ARBA" id="ARBA00012528"/>
    </source>
</evidence>
<feature type="domain" description="GGDEF" evidence="4">
    <location>
        <begin position="457"/>
        <end position="587"/>
    </location>
</feature>
<comment type="caution">
    <text evidence="5">The sequence shown here is derived from an EMBL/GenBank/DDBJ whole genome shotgun (WGS) entry which is preliminary data.</text>
</comment>
<dbReference type="CDD" id="cd01949">
    <property type="entry name" value="GGDEF"/>
    <property type="match status" value="1"/>
</dbReference>